<gene>
    <name evidence="1" type="ORF">KPL71_024164</name>
</gene>
<dbReference type="EMBL" id="CM039177">
    <property type="protein sequence ID" value="KAH9698874.1"/>
    <property type="molecule type" value="Genomic_DNA"/>
</dbReference>
<protein>
    <submittedName>
        <fullName evidence="1">DC1 domain-containing protein</fullName>
    </submittedName>
</protein>
<sequence>MEIERYHIHVHPLTLCEIEGLNEPPCPVCYIRSSLTATIAVTICFGCADILIKYHQHREHIEHSSHRHPLILLENTSNISNAKDCKMCLEKIHGQSYYCCAPCKFYIHKSCGELLEEVKHPFHPHHYLTLQMSGPWWRYHCCACGLKFDKCLRYRCGDCKLDMHPECLSLKPTIKCQGHQHDLLTLLEDMSYKSECRACGHDIKNTFYVRCVPCRLDFHVHCGPAAASLPPTVVHKNHNHPLSLVKDDSTLLECDDCEEEIDPNHPFYSCLECFPYNAHVRCVITEIQFDERGIHEHFTHHHLLALLENQRNNDMDCYICMKLIIQGHTAYGCDPCGFYLHKSCFKLPKVMCHKSHDSHYLTLENSSNSGNVVCKGCDDYLKGYRYRCGSCDFDLDLDCAIIHPSINWKAGSDEECKYYDKDRKEGLRHYSHYHPLKPLAVGDYVECKLCHKNIRSSSYGCESCMFYIHKLCAELPQNVQHPFHPHRCLTLGAHYKEIYRCEACYFYVNPGVYYRCDDKYCETYFHLECVSLKPNIKYEGHQHLLILVENMSYQGKCEACHSEIVGTFFVRCVECDLNFHVQCGTVSYPSTVDHRHHHHPLTLTTHETLVKDDSILHSCGVCKGLGDPSQPSYCCVECEYYTHMRCVINEMQFNKREKVKHFSHEDHFLFLVGNKKNGGIIKCSACDKLIQTAHLAYGCDQCNYYLHKSCIELPRQIQHLFHRHPLTLQSHRDDGTKYQRCSACDKKLGGFFYQCSNCFVLDVDCALLQLGVQLEGHEYILTLFAKLRHAPECRRYLSATTGALDQNCVKCNFVVYLLRSPLPQVIECSSHHHPLTLTEKVVDDNYGTQICDICEEDRDPEVAVALQKQPQDILLRRINRKKTSKSLTYENLVSSSMDEEKQLYFDWGDEKELLWEWLDEEVFQPQAPGKRVSLIKTEEYKSEVIDVGDYKTIPRLAGVLKNLIDKYGDIGASCNLPQSCCNLKMRIMINLCATVRSMCDILIQDVDERFLDTWRKHFSIARRVGFEVDFLFDRLKIIEEAHKCFNDTDNQLHQFTSIDRRYDEMAKISRGIEKKKTKLDSLRWQTQQGISSIAFQRLRVDAEQLSKAREFGLKKAGMHSKLL</sequence>
<dbReference type="Proteomes" id="UP000829398">
    <property type="component" value="Chromosome 8"/>
</dbReference>
<reference evidence="2" key="1">
    <citation type="journal article" date="2023" name="Hortic. Res.">
        <title>A chromosome-level phased genome enabling allele-level studies in sweet orange: a case study on citrus Huanglongbing tolerance.</title>
        <authorList>
            <person name="Wu B."/>
            <person name="Yu Q."/>
            <person name="Deng Z."/>
            <person name="Duan Y."/>
            <person name="Luo F."/>
            <person name="Gmitter F. Jr."/>
        </authorList>
    </citation>
    <scope>NUCLEOTIDE SEQUENCE [LARGE SCALE GENOMIC DNA]</scope>
    <source>
        <strain evidence="2">cv. Valencia</strain>
    </source>
</reference>
<comment type="caution">
    <text evidence="1">The sequence shown here is derived from an EMBL/GenBank/DDBJ whole genome shotgun (WGS) entry which is preliminary data.</text>
</comment>
<proteinExistence type="predicted"/>
<evidence type="ECO:0000313" key="1">
    <source>
        <dbReference type="EMBL" id="KAH9698874.1"/>
    </source>
</evidence>
<evidence type="ECO:0000313" key="2">
    <source>
        <dbReference type="Proteomes" id="UP000829398"/>
    </source>
</evidence>
<name>A0ACB8IP78_CITSI</name>
<accession>A0ACB8IP78</accession>
<organism evidence="1 2">
    <name type="scientific">Citrus sinensis</name>
    <name type="common">Sweet orange</name>
    <name type="synonym">Citrus aurantium var. sinensis</name>
    <dbReference type="NCBI Taxonomy" id="2711"/>
    <lineage>
        <taxon>Eukaryota</taxon>
        <taxon>Viridiplantae</taxon>
        <taxon>Streptophyta</taxon>
        <taxon>Embryophyta</taxon>
        <taxon>Tracheophyta</taxon>
        <taxon>Spermatophyta</taxon>
        <taxon>Magnoliopsida</taxon>
        <taxon>eudicotyledons</taxon>
        <taxon>Gunneridae</taxon>
        <taxon>Pentapetalae</taxon>
        <taxon>rosids</taxon>
        <taxon>malvids</taxon>
        <taxon>Sapindales</taxon>
        <taxon>Rutaceae</taxon>
        <taxon>Aurantioideae</taxon>
        <taxon>Citrus</taxon>
    </lineage>
</organism>
<keyword evidence="2" id="KW-1185">Reference proteome</keyword>